<name>A0A0P9W1H2_PSEYM</name>
<evidence type="ECO:0000313" key="2">
    <source>
        <dbReference type="Proteomes" id="UP000282378"/>
    </source>
</evidence>
<protein>
    <submittedName>
        <fullName evidence="1">Regulatory protein, LysR:LysR, substrate-binding</fullName>
    </submittedName>
</protein>
<gene>
    <name evidence="1" type="ORF">APX70_04435</name>
</gene>
<dbReference type="Proteomes" id="UP000282378">
    <property type="component" value="Unassembled WGS sequence"/>
</dbReference>
<dbReference type="Gene3D" id="3.40.190.10">
    <property type="entry name" value="Periplasmic binding protein-like II"/>
    <property type="match status" value="1"/>
</dbReference>
<evidence type="ECO:0000313" key="1">
    <source>
        <dbReference type="EMBL" id="RML60495.1"/>
    </source>
</evidence>
<dbReference type="AlphaFoldDB" id="A0A0P9W1H2"/>
<comment type="caution">
    <text evidence="1">The sequence shown here is derived from an EMBL/GenBank/DDBJ whole genome shotgun (WGS) entry which is preliminary data.</text>
</comment>
<sequence length="44" mass="4832">MNAALDGVGQAYVPNFFAKPHLASGRLKEALVDRSPYFKGFHLP</sequence>
<accession>A0A0P9W1H2</accession>
<proteinExistence type="predicted"/>
<organism evidence="1 2">
    <name type="scientific">Pseudomonas syringae pv. maculicola</name>
    <dbReference type="NCBI Taxonomy" id="59511"/>
    <lineage>
        <taxon>Bacteria</taxon>
        <taxon>Pseudomonadati</taxon>
        <taxon>Pseudomonadota</taxon>
        <taxon>Gammaproteobacteria</taxon>
        <taxon>Pseudomonadales</taxon>
        <taxon>Pseudomonadaceae</taxon>
        <taxon>Pseudomonas</taxon>
    </lineage>
</organism>
<dbReference type="EMBL" id="RBNL01002999">
    <property type="protein sequence ID" value="RML60495.1"/>
    <property type="molecule type" value="Genomic_DNA"/>
</dbReference>
<reference evidence="1 2" key="1">
    <citation type="submission" date="2018-08" db="EMBL/GenBank/DDBJ databases">
        <title>Recombination of ecologically and evolutionarily significant loci maintains genetic cohesion in the Pseudomonas syringae species complex.</title>
        <authorList>
            <person name="Dillon M."/>
            <person name="Thakur S."/>
            <person name="Almeida R.N.D."/>
            <person name="Weir B.S."/>
            <person name="Guttman D.S."/>
        </authorList>
    </citation>
    <scope>NUCLEOTIDE SEQUENCE [LARGE SCALE GENOMIC DNA]</scope>
    <source>
        <strain evidence="1 2">88_10</strain>
    </source>
</reference>